<dbReference type="RefSeq" id="WP_112112919.1">
    <property type="nucleotide sequence ID" value="NZ_QLSZ01000004.1"/>
</dbReference>
<accession>A0A328YS51</accession>
<dbReference type="Gene3D" id="2.60.40.10">
    <property type="entry name" value="Immunoglobulins"/>
    <property type="match status" value="1"/>
</dbReference>
<dbReference type="InterPro" id="IPR050546">
    <property type="entry name" value="Glycosyl_Hydrlase_16"/>
</dbReference>
<dbReference type="OrthoDB" id="9809583at2"/>
<dbReference type="InterPro" id="IPR035986">
    <property type="entry name" value="PKD_dom_sf"/>
</dbReference>
<dbReference type="CDD" id="cd00146">
    <property type="entry name" value="PKD"/>
    <property type="match status" value="1"/>
</dbReference>
<dbReference type="SUPFAM" id="SSF49299">
    <property type="entry name" value="PKD domain"/>
    <property type="match status" value="1"/>
</dbReference>
<dbReference type="EMBL" id="QLSZ01000004">
    <property type="protein sequence ID" value="RAR72936.1"/>
    <property type="molecule type" value="Genomic_DNA"/>
</dbReference>
<keyword evidence="2" id="KW-0732">Signal</keyword>
<dbReference type="Pfam" id="PF00722">
    <property type="entry name" value="Glyco_hydro_16"/>
    <property type="match status" value="1"/>
</dbReference>
<dbReference type="PANTHER" id="PTHR10963:SF55">
    <property type="entry name" value="GLYCOSIDE HYDROLASE FAMILY 16 PROTEIN"/>
    <property type="match status" value="1"/>
</dbReference>
<feature type="domain" description="GH16" evidence="3">
    <location>
        <begin position="321"/>
        <end position="549"/>
    </location>
</feature>
<keyword evidence="5" id="KW-1185">Reference proteome</keyword>
<evidence type="ECO:0000259" key="3">
    <source>
        <dbReference type="PROSITE" id="PS51762"/>
    </source>
</evidence>
<dbReference type="SUPFAM" id="SSF49899">
    <property type="entry name" value="Concanavalin A-like lectins/glucanases"/>
    <property type="match status" value="1"/>
</dbReference>
<dbReference type="InterPro" id="IPR013320">
    <property type="entry name" value="ConA-like_dom_sf"/>
</dbReference>
<dbReference type="Proteomes" id="UP000248840">
    <property type="component" value="Unassembled WGS sequence"/>
</dbReference>
<dbReference type="PROSITE" id="PS51762">
    <property type="entry name" value="GH16_2"/>
    <property type="match status" value="1"/>
</dbReference>
<comment type="caution">
    <text evidence="4">The sequence shown here is derived from an EMBL/GenBank/DDBJ whole genome shotgun (WGS) entry which is preliminary data.</text>
</comment>
<sequence length="549" mass="60384">MKKIIFYYITSMFIALLFVNCQEDSATFGEIYSPTNLQISYDIVGKNASNPYGDGSGLVNFTVSATNAISYKFEFGDGESKSVPSGIYQKRYNLNGVHTYNLTVVATGKGGVSTTKTIQVTVLSNFTDDEAIQFLTGGTSKNWYVSASELGHLGVGPNSNNSEQNYFAYYYMAQPWEKAASGDSSCLYNAVMTFSKVGNSLKYSQNNGGSTFFNKDYQSVAGGSVGYDYCYNYDASGEKNVSLSPSESVIMQNTDHLTQTRGTIMNFSDNGFMAYYVGSNSYEILSITNNRMKVRVIQGNNPALAWYLILTTVQPVQDPITDYTNLIWSDEFNVDGAPDSSKWSYDLGSGGWGNNEVQNYTNSSDNVVVQGGSLKITAKSQSSGGYTSARLKSENKFEFTYGKIEFRAKLPTGGGTWPALWLLGANYDTNTWPNCGEIDVMEHKGNNPNVIYATLHYPGHYGAGGISNNSLFPGVSTGFKVYKVLWTPNSIRFYVDNVLFHTFINNGSVPFNHDFFLIMNVAMGGTFGGTIDTSFSQSSMEVDYVRVYQ</sequence>
<proteinExistence type="inferred from homology"/>
<dbReference type="Gene3D" id="2.60.120.200">
    <property type="match status" value="1"/>
</dbReference>
<feature type="signal peptide" evidence="2">
    <location>
        <begin position="1"/>
        <end position="23"/>
    </location>
</feature>
<feature type="chain" id="PRO_5016382998" evidence="2">
    <location>
        <begin position="24"/>
        <end position="549"/>
    </location>
</feature>
<reference evidence="4 5" key="1">
    <citation type="submission" date="2018-06" db="EMBL/GenBank/DDBJ databases">
        <title>Genomic Encyclopedia of Archaeal and Bacterial Type Strains, Phase II (KMG-II): from individual species to whole genera.</title>
        <authorList>
            <person name="Goeker M."/>
        </authorList>
    </citation>
    <scope>NUCLEOTIDE SEQUENCE [LARGE SCALE GENOMIC DNA]</scope>
    <source>
        <strain evidence="4 5">DSM 25663</strain>
    </source>
</reference>
<keyword evidence="4" id="KW-0378">Hydrolase</keyword>
<organism evidence="4 5">
    <name type="scientific">Flavobacterium aciduliphilum</name>
    <dbReference type="NCBI Taxonomy" id="1101402"/>
    <lineage>
        <taxon>Bacteria</taxon>
        <taxon>Pseudomonadati</taxon>
        <taxon>Bacteroidota</taxon>
        <taxon>Flavobacteriia</taxon>
        <taxon>Flavobacteriales</taxon>
        <taxon>Flavobacteriaceae</taxon>
        <taxon>Flavobacterium</taxon>
    </lineage>
</organism>
<dbReference type="GO" id="GO:0004553">
    <property type="term" value="F:hydrolase activity, hydrolyzing O-glycosyl compounds"/>
    <property type="evidence" value="ECO:0007669"/>
    <property type="project" value="InterPro"/>
</dbReference>
<dbReference type="GO" id="GO:0005975">
    <property type="term" value="P:carbohydrate metabolic process"/>
    <property type="evidence" value="ECO:0007669"/>
    <property type="project" value="InterPro"/>
</dbReference>
<evidence type="ECO:0000313" key="4">
    <source>
        <dbReference type="EMBL" id="RAR72936.1"/>
    </source>
</evidence>
<comment type="similarity">
    <text evidence="1">Belongs to the glycosyl hydrolase 16 family.</text>
</comment>
<dbReference type="AlphaFoldDB" id="A0A328YS51"/>
<dbReference type="CDD" id="cd08023">
    <property type="entry name" value="GH16_laminarinase_like"/>
    <property type="match status" value="1"/>
</dbReference>
<dbReference type="InterPro" id="IPR000757">
    <property type="entry name" value="Beta-glucanase-like"/>
</dbReference>
<protein>
    <submittedName>
        <fullName evidence="4">Glycosyl hydrolase family 16</fullName>
    </submittedName>
</protein>
<evidence type="ECO:0000313" key="5">
    <source>
        <dbReference type="Proteomes" id="UP000248840"/>
    </source>
</evidence>
<gene>
    <name evidence="4" type="ORF">CLV55_104197</name>
</gene>
<evidence type="ECO:0000256" key="1">
    <source>
        <dbReference type="ARBA" id="ARBA00006865"/>
    </source>
</evidence>
<evidence type="ECO:0000256" key="2">
    <source>
        <dbReference type="SAM" id="SignalP"/>
    </source>
</evidence>
<dbReference type="PANTHER" id="PTHR10963">
    <property type="entry name" value="GLYCOSYL HYDROLASE-RELATED"/>
    <property type="match status" value="1"/>
</dbReference>
<dbReference type="InterPro" id="IPR013783">
    <property type="entry name" value="Ig-like_fold"/>
</dbReference>
<name>A0A328YS51_9FLAO</name>